<protein>
    <submittedName>
        <fullName evidence="2">Uncharacterized protein</fullName>
    </submittedName>
</protein>
<evidence type="ECO:0000256" key="1">
    <source>
        <dbReference type="SAM" id="MobiDB-lite"/>
    </source>
</evidence>
<feature type="region of interest" description="Disordered" evidence="1">
    <location>
        <begin position="77"/>
        <end position="119"/>
    </location>
</feature>
<sequence>MFRDALVNPPEGKSMTEDRSRELLQSLHEKDKLLGVVAALSKTYNASNELIDEARSEVLQGVLTSLETIKRFMRGEAEVTSASKREASAPSKAHSPEQAESGSEGDDSDDDDVRENNPEVIPSTDDLVIITGGVSESTGSKYADFAQAGIKVLTVGGILIWFAENIYKVSKIVAALGEVISKRGQRSNVKFEIAEAGSVWADPEHAKKSFIGITARCIFTGGASASLQQPIPYVPSFISMPARDSDIDKHGDEIIGHSFPTSLGFEVSVTYCKLGCRVLILNDGVGQLAVGATIAEGEGFAQVAADLIDAPVLQSIYPTSAIVKPTKQRREAYYIGTWIVSRTYEKKEKDGVTSGQLQAGAA</sequence>
<feature type="compositionally biased region" description="Basic and acidic residues" evidence="1">
    <location>
        <begin position="77"/>
        <end position="87"/>
    </location>
</feature>
<feature type="compositionally biased region" description="Acidic residues" evidence="1">
    <location>
        <begin position="103"/>
        <end position="113"/>
    </location>
</feature>
<name>A0A138ZWE6_GONPJ</name>
<dbReference type="EMBL" id="KQ965957">
    <property type="protein sequence ID" value="KXS08829.1"/>
    <property type="molecule type" value="Genomic_DNA"/>
</dbReference>
<dbReference type="Proteomes" id="UP000070544">
    <property type="component" value="Unassembled WGS sequence"/>
</dbReference>
<keyword evidence="3" id="KW-1185">Reference proteome</keyword>
<proteinExistence type="predicted"/>
<feature type="region of interest" description="Disordered" evidence="1">
    <location>
        <begin position="1"/>
        <end position="20"/>
    </location>
</feature>
<accession>A0A138ZWE6</accession>
<evidence type="ECO:0000313" key="3">
    <source>
        <dbReference type="Proteomes" id="UP000070544"/>
    </source>
</evidence>
<gene>
    <name evidence="2" type="ORF">M427DRAFT_39907</name>
</gene>
<organism evidence="2 3">
    <name type="scientific">Gonapodya prolifera (strain JEL478)</name>
    <name type="common">Monoblepharis prolifera</name>
    <dbReference type="NCBI Taxonomy" id="1344416"/>
    <lineage>
        <taxon>Eukaryota</taxon>
        <taxon>Fungi</taxon>
        <taxon>Fungi incertae sedis</taxon>
        <taxon>Chytridiomycota</taxon>
        <taxon>Chytridiomycota incertae sedis</taxon>
        <taxon>Monoblepharidomycetes</taxon>
        <taxon>Monoblepharidales</taxon>
        <taxon>Gonapodyaceae</taxon>
        <taxon>Gonapodya</taxon>
    </lineage>
</organism>
<reference evidence="2 3" key="1">
    <citation type="journal article" date="2015" name="Genome Biol. Evol.">
        <title>Phylogenomic analyses indicate that early fungi evolved digesting cell walls of algal ancestors of land plants.</title>
        <authorList>
            <person name="Chang Y."/>
            <person name="Wang S."/>
            <person name="Sekimoto S."/>
            <person name="Aerts A.L."/>
            <person name="Choi C."/>
            <person name="Clum A."/>
            <person name="LaButti K.M."/>
            <person name="Lindquist E.A."/>
            <person name="Yee Ngan C."/>
            <person name="Ohm R.A."/>
            <person name="Salamov A.A."/>
            <person name="Grigoriev I.V."/>
            <person name="Spatafora J.W."/>
            <person name="Berbee M.L."/>
        </authorList>
    </citation>
    <scope>NUCLEOTIDE SEQUENCE [LARGE SCALE GENOMIC DNA]</scope>
    <source>
        <strain evidence="2 3">JEL478</strain>
    </source>
</reference>
<dbReference type="AlphaFoldDB" id="A0A138ZWE6"/>
<evidence type="ECO:0000313" key="2">
    <source>
        <dbReference type="EMBL" id="KXS08829.1"/>
    </source>
</evidence>